<name>A0A8C6EYT6_MARMA</name>
<dbReference type="AlphaFoldDB" id="A0A8C6EYT6"/>
<dbReference type="SMART" id="SM00028">
    <property type="entry name" value="TPR"/>
    <property type="match status" value="4"/>
</dbReference>
<dbReference type="InterPro" id="IPR019734">
    <property type="entry name" value="TPR_rpt"/>
</dbReference>
<dbReference type="GO" id="GO:0005794">
    <property type="term" value="C:Golgi apparatus"/>
    <property type="evidence" value="ECO:0007669"/>
    <property type="project" value="Ensembl"/>
</dbReference>
<dbReference type="GO" id="GO:0090234">
    <property type="term" value="P:regulation of kinetochore assembly"/>
    <property type="evidence" value="ECO:0007669"/>
    <property type="project" value="Ensembl"/>
</dbReference>
<dbReference type="Pfam" id="PF13174">
    <property type="entry name" value="TPR_6"/>
    <property type="match status" value="1"/>
</dbReference>
<dbReference type="GO" id="GO:0005654">
    <property type="term" value="C:nucleoplasm"/>
    <property type="evidence" value="ECO:0007669"/>
    <property type="project" value="Ensembl"/>
</dbReference>
<dbReference type="Ensembl" id="ENSMMMT00000029572.1">
    <property type="protein sequence ID" value="ENSMMMP00000026133.1"/>
    <property type="gene ID" value="ENSMMMG00000022884.1"/>
</dbReference>
<evidence type="ECO:0000313" key="17">
    <source>
        <dbReference type="Proteomes" id="UP000694407"/>
    </source>
</evidence>
<feature type="compositionally biased region" description="Basic and acidic residues" evidence="15">
    <location>
        <begin position="194"/>
        <end position="206"/>
    </location>
</feature>
<comment type="function">
    <text evidence="9">Component of the TRAPP complex, which is involved in endoplasmic reticulum to Golgi apparatus trafficking at a very early stage. Also plays a role in chromosome congression, kinetochore assembly and stability and controls the recruitment of CENPE to the kinetochores.</text>
</comment>
<keyword evidence="4" id="KW-0597">Phosphoprotein</keyword>
<dbReference type="InterPro" id="IPR011990">
    <property type="entry name" value="TPR-like_helical_dom_sf"/>
</dbReference>
<reference evidence="16" key="1">
    <citation type="submission" date="2025-08" db="UniProtKB">
        <authorList>
            <consortium name="Ensembl"/>
        </authorList>
    </citation>
    <scope>IDENTIFICATION</scope>
</reference>
<keyword evidence="6 13" id="KW-0802">TPR repeat</keyword>
<dbReference type="PANTHER" id="PTHR21581:SF6">
    <property type="entry name" value="TRAFFICKING PROTEIN PARTICLE COMPLEX SUBUNIT 12"/>
    <property type="match status" value="1"/>
</dbReference>
<accession>A0A8C6EYT6</accession>
<comment type="subcellular location">
    <subcellularLocation>
        <location evidence="2">Endoplasmic reticulum-Golgi intermediate compartment</location>
    </subcellularLocation>
    <subcellularLocation>
        <location evidence="1">Nucleus</location>
    </subcellularLocation>
</comment>
<dbReference type="Gene3D" id="1.25.40.10">
    <property type="entry name" value="Tetratricopeptide repeat domain"/>
    <property type="match status" value="1"/>
</dbReference>
<feature type="region of interest" description="Disordered" evidence="15">
    <location>
        <begin position="277"/>
        <end position="301"/>
    </location>
</feature>
<comment type="subunit">
    <text evidence="10">Component of the multisubunit TRAPP (transport protein particle) complex, which includes at least TRAPPC2, TRAPPC2L, TRAPPC3, TRAPPC3L, TRAPPC4, TRAPPC5, TRAPPC8, TRAPPC9, TRAPPC10, TRAPPC11 and TRAPPC12. Interacts with CENPE.</text>
</comment>
<feature type="compositionally biased region" description="Basic and acidic residues" evidence="15">
    <location>
        <begin position="50"/>
        <end position="63"/>
    </location>
</feature>
<reference evidence="16" key="2">
    <citation type="submission" date="2025-09" db="UniProtKB">
        <authorList>
            <consortium name="Ensembl"/>
        </authorList>
    </citation>
    <scope>IDENTIFICATION</scope>
</reference>
<feature type="coiled-coil region" evidence="14">
    <location>
        <begin position="700"/>
        <end position="727"/>
    </location>
</feature>
<protein>
    <recommendedName>
        <fullName evidence="11">Trafficking protein particle complex subunit 12</fullName>
    </recommendedName>
    <alternativeName>
        <fullName evidence="12">Tetratricopeptide repeat protein 15</fullName>
    </alternativeName>
</protein>
<feature type="region of interest" description="Disordered" evidence="15">
    <location>
        <begin position="338"/>
        <end position="376"/>
    </location>
</feature>
<dbReference type="GO" id="GO:0005793">
    <property type="term" value="C:endoplasmic reticulum-Golgi intermediate compartment"/>
    <property type="evidence" value="ECO:0007669"/>
    <property type="project" value="UniProtKB-SubCell"/>
</dbReference>
<dbReference type="PANTHER" id="PTHR21581">
    <property type="entry name" value="D-ALANYL-D-ALANINE CARBOXYPEPTIDASE"/>
    <property type="match status" value="1"/>
</dbReference>
<dbReference type="GeneTree" id="ENSGT00390000002448"/>
<evidence type="ECO:0000256" key="5">
    <source>
        <dbReference type="ARBA" id="ARBA00022737"/>
    </source>
</evidence>
<evidence type="ECO:0000256" key="12">
    <source>
        <dbReference type="ARBA" id="ARBA00081147"/>
    </source>
</evidence>
<feature type="region of interest" description="Disordered" evidence="15">
    <location>
        <begin position="50"/>
        <end position="78"/>
    </location>
</feature>
<evidence type="ECO:0000256" key="9">
    <source>
        <dbReference type="ARBA" id="ARBA00058339"/>
    </source>
</evidence>
<evidence type="ECO:0000256" key="4">
    <source>
        <dbReference type="ARBA" id="ARBA00022553"/>
    </source>
</evidence>
<feature type="compositionally biased region" description="Low complexity" evidence="15">
    <location>
        <begin position="278"/>
        <end position="301"/>
    </location>
</feature>
<evidence type="ECO:0000313" key="16">
    <source>
        <dbReference type="Ensembl" id="ENSMMMP00000026133.1"/>
    </source>
</evidence>
<gene>
    <name evidence="16" type="primary">TRAPPC12</name>
</gene>
<keyword evidence="17" id="KW-1185">Reference proteome</keyword>
<evidence type="ECO:0000256" key="13">
    <source>
        <dbReference type="PROSITE-ProRule" id="PRU00339"/>
    </source>
</evidence>
<evidence type="ECO:0000256" key="10">
    <source>
        <dbReference type="ARBA" id="ARBA00066258"/>
    </source>
</evidence>
<feature type="region of interest" description="Disordered" evidence="15">
    <location>
        <begin position="167"/>
        <end position="246"/>
    </location>
</feature>
<dbReference type="GO" id="GO:0051310">
    <property type="term" value="P:metaphase chromosome alignment"/>
    <property type="evidence" value="ECO:0007669"/>
    <property type="project" value="Ensembl"/>
</dbReference>
<dbReference type="GO" id="GO:1905342">
    <property type="term" value="P:positive regulation of protein localization to kinetochore"/>
    <property type="evidence" value="ECO:0007669"/>
    <property type="project" value="Ensembl"/>
</dbReference>
<evidence type="ECO:0000256" key="14">
    <source>
        <dbReference type="SAM" id="Coils"/>
    </source>
</evidence>
<evidence type="ECO:0000256" key="15">
    <source>
        <dbReference type="SAM" id="MobiDB-lite"/>
    </source>
</evidence>
<evidence type="ECO:0000256" key="11">
    <source>
        <dbReference type="ARBA" id="ARBA00074587"/>
    </source>
</evidence>
<proteinExistence type="predicted"/>
<dbReference type="GO" id="GO:0048471">
    <property type="term" value="C:perinuclear region of cytoplasm"/>
    <property type="evidence" value="ECO:0007669"/>
    <property type="project" value="Ensembl"/>
</dbReference>
<evidence type="ECO:0000256" key="2">
    <source>
        <dbReference type="ARBA" id="ARBA00004399"/>
    </source>
</evidence>
<organism evidence="16 17">
    <name type="scientific">Marmota marmota marmota</name>
    <name type="common">Alpine marmot</name>
    <dbReference type="NCBI Taxonomy" id="9994"/>
    <lineage>
        <taxon>Eukaryota</taxon>
        <taxon>Metazoa</taxon>
        <taxon>Chordata</taxon>
        <taxon>Craniata</taxon>
        <taxon>Vertebrata</taxon>
        <taxon>Euteleostomi</taxon>
        <taxon>Mammalia</taxon>
        <taxon>Eutheria</taxon>
        <taxon>Euarchontoglires</taxon>
        <taxon>Glires</taxon>
        <taxon>Rodentia</taxon>
        <taxon>Sciuromorpha</taxon>
        <taxon>Sciuridae</taxon>
        <taxon>Xerinae</taxon>
        <taxon>Marmotini</taxon>
        <taxon>Marmota</taxon>
    </lineage>
</organism>
<keyword evidence="8" id="KW-0539">Nucleus</keyword>
<keyword evidence="3" id="KW-0813">Transport</keyword>
<sequence>MFLILNHLNILLISIPPIKKKNKTKVALKYLNRQVIRLIYDVFLPGKMESAKDGDHSMTKESSPEVGAKSISKQAAQEEQGQLLYHEETIDLGGDEFGSEENVTVSEDSNNFADKLNEHMMESVLISDSPNNSEDDVGDLGCLQDIVEPIEDNTDHRLDNITEKEEMDILSNDSEIYGDDTPRDVSDMTPDSRASLKEDSTQEEVKGVSTLGNTGAEDLVPRDENTHTEEQVSDMSSSQSSSKEEPVPMCTIFSQSNSAPSQPHLFLHDGFESQMVKSPSFSSASETSAKTPPQVVQPSPSLSKFFGDTINTNSLASDFFDSFTTSTFISVSNPNAGSSLATPVGEESPDSADPSYSAGMERSESGVSTASLEIPESPNPFSQMQAVFAGSDDPFATALSMSEMDRRNDAWIPSQGTKDVLISVATQQYSTVFIDKENLTMPGLKFDNIQGDAVKDLMLRFLGEKAAAKRQVLNASSVEQSFLGLKQLISCRNWRAAVDLCGRLLTAHGQGYGKSGLPTSHTADSLQLWFVRLALLVKLGLFQNAEMEFEPFGSLDQPDLYYEYYPHVYPGRRGSMVPFSMRILHAELQQYLGNPQESLDRLHRIKTVCSKILANLEQGLAEDGGMSSVTPESRQASVQLWRSRLGRVLYSMANCLLLMKDYVLAVDAYRMVIKYYPEQEPQLLSGIGRILLQIGDIKTAEKYFQDVEKVTQKLDGLQGKIMVLMNRAFLHLGQNNFAEAHRFFTEILRMEPTNAVANNNAAVCLLYLGKLKGSLRQLEAMVQQDPKHYLHESVLFNLTTMYELESSRSVQKKQSLLEAVASKEGDSFNTQCLKLA</sequence>
<evidence type="ECO:0000256" key="6">
    <source>
        <dbReference type="ARBA" id="ARBA00022803"/>
    </source>
</evidence>
<dbReference type="Pfam" id="PF14559">
    <property type="entry name" value="TPR_19"/>
    <property type="match status" value="1"/>
</dbReference>
<dbReference type="GO" id="GO:0030008">
    <property type="term" value="C:TRAPP complex"/>
    <property type="evidence" value="ECO:0007669"/>
    <property type="project" value="Ensembl"/>
</dbReference>
<keyword evidence="14" id="KW-0175">Coiled coil</keyword>
<dbReference type="SUPFAM" id="SSF48452">
    <property type="entry name" value="TPR-like"/>
    <property type="match status" value="1"/>
</dbReference>
<dbReference type="GO" id="GO:0007030">
    <property type="term" value="P:Golgi organization"/>
    <property type="evidence" value="ECO:0007669"/>
    <property type="project" value="Ensembl"/>
</dbReference>
<dbReference type="FunFam" id="1.25.40.10:FF:000170">
    <property type="entry name" value="Trafficking protein particle complex subunit 12"/>
    <property type="match status" value="1"/>
</dbReference>
<evidence type="ECO:0000256" key="7">
    <source>
        <dbReference type="ARBA" id="ARBA00022892"/>
    </source>
</evidence>
<dbReference type="GO" id="GO:0000776">
    <property type="term" value="C:kinetochore"/>
    <property type="evidence" value="ECO:0007669"/>
    <property type="project" value="Ensembl"/>
</dbReference>
<evidence type="ECO:0000256" key="8">
    <source>
        <dbReference type="ARBA" id="ARBA00023242"/>
    </source>
</evidence>
<evidence type="ECO:0000256" key="1">
    <source>
        <dbReference type="ARBA" id="ARBA00004123"/>
    </source>
</evidence>
<dbReference type="PROSITE" id="PS50005">
    <property type="entry name" value="TPR"/>
    <property type="match status" value="1"/>
</dbReference>
<dbReference type="Proteomes" id="UP000694407">
    <property type="component" value="Unplaced"/>
</dbReference>
<keyword evidence="5" id="KW-0677">Repeat</keyword>
<feature type="repeat" description="TPR" evidence="13">
    <location>
        <begin position="721"/>
        <end position="754"/>
    </location>
</feature>
<keyword evidence="7" id="KW-0931">ER-Golgi transport</keyword>
<evidence type="ECO:0000256" key="3">
    <source>
        <dbReference type="ARBA" id="ARBA00022448"/>
    </source>
</evidence>
<dbReference type="GO" id="GO:0006888">
    <property type="term" value="P:endoplasmic reticulum to Golgi vesicle-mediated transport"/>
    <property type="evidence" value="ECO:0007669"/>
    <property type="project" value="Ensembl"/>
</dbReference>
<feature type="compositionally biased region" description="Basic and acidic residues" evidence="15">
    <location>
        <begin position="219"/>
        <end position="230"/>
    </location>
</feature>